<keyword evidence="6" id="KW-1185">Reference proteome</keyword>
<sequence length="506" mass="54487">MAHARNNCRPSFVGSYHYMNRILHKKLSASLVLRLGSVGSIAALLAACSSTPSTRQQQVPIAQEVATYKARARSYYAPPGPASDPWGPYIKEASKRFDVPEEWIRGVMKQESGGNSFATSGPGAMGLMQLMPPTYDEMRIAYNLGDDAYDPHDNIMAGTAYIRQMYDIYGSPGFLAAYNGGPGRLDDFLTRNRALPLETRRYVASIGPRIQGINPKRRSQADLLVESRQFGGGLDQTQYASAAQPLSYRSRGLSPQANAVQQAWANRQSGGQSADSLNMASLNRVDTGTTDSLNRQSLRSAGGRPVQVAMLPPQGQVSASGTGYPTQWKSFDRQPNRYKGETNKDVTSVWESRGFQPTPSRPVMAREESVVPVAPPPVIIASAPSTNTYKNRNYYKPVSYQLSPSTSSSRTAKKVVAPSKTSKVSVAGGWGIQVGAFASSSQARSAAGKAKSQAALHAGSQQVEAVTVGRNKLYRARVTGLSQTAAKSACQKLSSCMLLSPSKINS</sequence>
<evidence type="ECO:0000256" key="3">
    <source>
        <dbReference type="SAM" id="MobiDB-lite"/>
    </source>
</evidence>
<accession>A0ABT6Q3Q9</accession>
<dbReference type="PROSITE" id="PS51724">
    <property type="entry name" value="SPOR"/>
    <property type="match status" value="1"/>
</dbReference>
<name>A0ABT6Q3Q9_9PROT</name>
<comment type="similarity">
    <text evidence="1">Belongs to the transglycosylase Slt family.</text>
</comment>
<dbReference type="Proteomes" id="UP001431634">
    <property type="component" value="Unassembled WGS sequence"/>
</dbReference>
<dbReference type="Pfam" id="PF05036">
    <property type="entry name" value="SPOR"/>
    <property type="match status" value="1"/>
</dbReference>
<evidence type="ECO:0000259" key="4">
    <source>
        <dbReference type="PROSITE" id="PS51724"/>
    </source>
</evidence>
<dbReference type="InterPro" id="IPR007730">
    <property type="entry name" value="SPOR-like_dom"/>
</dbReference>
<dbReference type="Pfam" id="PF01464">
    <property type="entry name" value="SLT"/>
    <property type="match status" value="1"/>
</dbReference>
<feature type="compositionally biased region" description="Polar residues" evidence="3">
    <location>
        <begin position="315"/>
        <end position="329"/>
    </location>
</feature>
<dbReference type="EMBL" id="JASBAO010000001">
    <property type="protein sequence ID" value="MDI2091756.1"/>
    <property type="molecule type" value="Genomic_DNA"/>
</dbReference>
<dbReference type="CDD" id="cd00254">
    <property type="entry name" value="LT-like"/>
    <property type="match status" value="1"/>
</dbReference>
<evidence type="ECO:0000256" key="2">
    <source>
        <dbReference type="ARBA" id="ARBA00009387"/>
    </source>
</evidence>
<protein>
    <submittedName>
        <fullName evidence="5">Transglycosylase SLT domain-containing protein</fullName>
    </submittedName>
</protein>
<comment type="similarity">
    <text evidence="2">Belongs to the virb1 family.</text>
</comment>
<feature type="compositionally biased region" description="Basic and acidic residues" evidence="3">
    <location>
        <begin position="330"/>
        <end position="344"/>
    </location>
</feature>
<evidence type="ECO:0000313" key="5">
    <source>
        <dbReference type="EMBL" id="MDI2091756.1"/>
    </source>
</evidence>
<feature type="domain" description="SPOR" evidence="4">
    <location>
        <begin position="424"/>
        <end position="506"/>
    </location>
</feature>
<comment type="caution">
    <text evidence="5">The sequence shown here is derived from an EMBL/GenBank/DDBJ whole genome shotgun (WGS) entry which is preliminary data.</text>
</comment>
<evidence type="ECO:0000313" key="6">
    <source>
        <dbReference type="Proteomes" id="UP001431634"/>
    </source>
</evidence>
<gene>
    <name evidence="5" type="ORF">QJV27_10310</name>
</gene>
<proteinExistence type="inferred from homology"/>
<reference evidence="5" key="1">
    <citation type="submission" date="2023-05" db="EMBL/GenBank/DDBJ databases">
        <title>Whole genome sequence of Commensalibacter sp.</title>
        <authorList>
            <person name="Charoenyingcharoen P."/>
            <person name="Yukphan P."/>
        </authorList>
    </citation>
    <scope>NUCLEOTIDE SEQUENCE</scope>
    <source>
        <strain evidence="5">TBRC 16381</strain>
    </source>
</reference>
<dbReference type="PANTHER" id="PTHR37423:SF2">
    <property type="entry name" value="MEMBRANE-BOUND LYTIC MUREIN TRANSGLYCOSYLASE C"/>
    <property type="match status" value="1"/>
</dbReference>
<dbReference type="Gene3D" id="1.10.530.10">
    <property type="match status" value="1"/>
</dbReference>
<dbReference type="SUPFAM" id="SSF53955">
    <property type="entry name" value="Lysozyme-like"/>
    <property type="match status" value="1"/>
</dbReference>
<evidence type="ECO:0000256" key="1">
    <source>
        <dbReference type="ARBA" id="ARBA00007734"/>
    </source>
</evidence>
<organism evidence="5 6">
    <name type="scientific">Commensalibacter oyaizuii</name>
    <dbReference type="NCBI Taxonomy" id="3043873"/>
    <lineage>
        <taxon>Bacteria</taxon>
        <taxon>Pseudomonadati</taxon>
        <taxon>Pseudomonadota</taxon>
        <taxon>Alphaproteobacteria</taxon>
        <taxon>Acetobacterales</taxon>
        <taxon>Acetobacteraceae</taxon>
    </lineage>
</organism>
<feature type="region of interest" description="Disordered" evidence="3">
    <location>
        <begin position="314"/>
        <end position="345"/>
    </location>
</feature>
<dbReference type="InterPro" id="IPR023346">
    <property type="entry name" value="Lysozyme-like_dom_sf"/>
</dbReference>
<dbReference type="InterPro" id="IPR008258">
    <property type="entry name" value="Transglycosylase_SLT_dom_1"/>
</dbReference>
<dbReference type="PANTHER" id="PTHR37423">
    <property type="entry name" value="SOLUBLE LYTIC MUREIN TRANSGLYCOSYLASE-RELATED"/>
    <property type="match status" value="1"/>
</dbReference>
<dbReference type="InterPro" id="IPR036680">
    <property type="entry name" value="SPOR-like_sf"/>
</dbReference>
<dbReference type="Gene3D" id="3.30.70.1070">
    <property type="entry name" value="Sporulation related repeat"/>
    <property type="match status" value="1"/>
</dbReference>